<dbReference type="EMBL" id="JAENHL010000008">
    <property type="protein sequence ID" value="MBK1870786.1"/>
    <property type="molecule type" value="Genomic_DNA"/>
</dbReference>
<keyword evidence="2" id="KW-1185">Reference proteome</keyword>
<accession>A0ACC5RE57</accession>
<evidence type="ECO:0000313" key="1">
    <source>
        <dbReference type="EMBL" id="MBK1870786.1"/>
    </source>
</evidence>
<sequence length="504" mass="55546">MENITADIVIIGSGIGGATAAFMLAPTGAKILILERGERITDSPETRDDRAIFQKGFFRPKEQWLDAKGEAFSPNNYYNVGGNSKYYGAILYRYRAQDFSAMEHMEGSTPGWPFSYDEIEPWYSKAEQLYQVRGAIGDDPTEPRHSSPYPYPAVADEPSLAVVRDRLKRQGINASSLPIAIDIEAWLARAKTPWDAFPDTFTGKIDAETGPLHRALAHDNVKLLTGAQVLRFEAAPDGKSIDAASVRLGDRVTKVKAKHFILAAGAVNSTALLLRSNGLANGSDQLGRNFMNHNCTAMITLDPRLRNRSIHQKTFGFNDFYLKDPKTGFPLGNVQALGKITGPIFKANLPSVPEFATRLLASYSFDWYVMSEDLPNPESRVMLKDDRIVLDWQRSNMKGHAALVERSREVFRAAGFPIVLARAFDRRTPSHQCGTARMGTNPATSVVDPWCRAHDVHNLHIMDASVLPTSAAVNPALTIAAVTMRAADHLRSEIDRASGSRSTT</sequence>
<organism evidence="1 2">
    <name type="scientific">Taklimakanibacter albus</name>
    <dbReference type="NCBI Taxonomy" id="2800327"/>
    <lineage>
        <taxon>Bacteria</taxon>
        <taxon>Pseudomonadati</taxon>
        <taxon>Pseudomonadota</taxon>
        <taxon>Alphaproteobacteria</taxon>
        <taxon>Hyphomicrobiales</taxon>
        <taxon>Aestuariivirgaceae</taxon>
        <taxon>Taklimakanibacter</taxon>
    </lineage>
</organism>
<name>A0ACC5RE57_9HYPH</name>
<comment type="caution">
    <text evidence="1">The sequence shown here is derived from an EMBL/GenBank/DDBJ whole genome shotgun (WGS) entry which is preliminary data.</text>
</comment>
<dbReference type="Proteomes" id="UP000616151">
    <property type="component" value="Unassembled WGS sequence"/>
</dbReference>
<gene>
    <name evidence="1" type="ORF">JHL16_30755</name>
</gene>
<proteinExistence type="predicted"/>
<evidence type="ECO:0000313" key="2">
    <source>
        <dbReference type="Proteomes" id="UP000616151"/>
    </source>
</evidence>
<reference evidence="1" key="1">
    <citation type="submission" date="2021-01" db="EMBL/GenBank/DDBJ databases">
        <authorList>
            <person name="Sun Q."/>
        </authorList>
    </citation>
    <scope>NUCLEOTIDE SEQUENCE</scope>
    <source>
        <strain evidence="1">YIM B02566</strain>
    </source>
</reference>
<protein>
    <submittedName>
        <fullName evidence="1">GMC family oxidoreductase</fullName>
    </submittedName>
</protein>